<feature type="compositionally biased region" description="Low complexity" evidence="1">
    <location>
        <begin position="1"/>
        <end position="19"/>
    </location>
</feature>
<dbReference type="AlphaFoldDB" id="A0A8J2HYW0"/>
<gene>
    <name evidence="2" type="ORF">ALTATR162_LOCUS2980</name>
</gene>
<reference evidence="2" key="1">
    <citation type="submission" date="2021-05" db="EMBL/GenBank/DDBJ databases">
        <authorList>
            <person name="Stam R."/>
        </authorList>
    </citation>
    <scope>NUCLEOTIDE SEQUENCE</scope>
    <source>
        <strain evidence="2">CS162</strain>
    </source>
</reference>
<dbReference type="OrthoDB" id="3659168at2759"/>
<organism evidence="2 3">
    <name type="scientific">Alternaria atra</name>
    <dbReference type="NCBI Taxonomy" id="119953"/>
    <lineage>
        <taxon>Eukaryota</taxon>
        <taxon>Fungi</taxon>
        <taxon>Dikarya</taxon>
        <taxon>Ascomycota</taxon>
        <taxon>Pezizomycotina</taxon>
        <taxon>Dothideomycetes</taxon>
        <taxon>Pleosporomycetidae</taxon>
        <taxon>Pleosporales</taxon>
        <taxon>Pleosporineae</taxon>
        <taxon>Pleosporaceae</taxon>
        <taxon>Alternaria</taxon>
        <taxon>Alternaria sect. Ulocladioides</taxon>
    </lineage>
</organism>
<dbReference type="Proteomes" id="UP000676310">
    <property type="component" value="Unassembled WGS sequence"/>
</dbReference>
<proteinExistence type="predicted"/>
<comment type="caution">
    <text evidence="2">The sequence shown here is derived from an EMBL/GenBank/DDBJ whole genome shotgun (WGS) entry which is preliminary data.</text>
</comment>
<feature type="region of interest" description="Disordered" evidence="1">
    <location>
        <begin position="1"/>
        <end position="25"/>
    </location>
</feature>
<sequence length="536" mass="59159">MAYRRPSASRSHSSSGSSADLPELTALNPTTTLPQTQFDIFPNVTTVSARPVNISQSDAMTSNLGPSNDVVAEFQVRTPQPILTTALIKADYTCMTNNAVTPLLECIWKYSSRHAFLPATPIELAAGHRYWLSNKLLADEWMMIFLFVPGLLDSAPPEVRAAFDNQVYNLGTLSEIGLGSFADVMEQEDYTFTPPSGFRSTQFTRQPFQHGFPPVQSTQHVPQGRMQLASASAPGLPSGISSISSVSVFPLQSVPSGAAAFEQNPAAPPIFHQLLRAQGITDSGFRPGSVLPKDNVNKAWSAERIRAFVEIQHKSINQLPPTAFSSYGTEMSNFRTPESIDVTCCPFETSLEENFTYFSNICTLNREICVRASKHWQPMDIARYINYAHDLQTPGVFGRSKIGHHFANAKVWAEAHPDHVPAASLRNISTDSGVRGKNRILHDYFLYSMGDGVVRSPHGSKRQMLTRVIEHIRNVTGDRSVRLSEAAAYAQKWGITVPAHEQMDFTNLAVEDQLPSTAFLAMIKADYQHKFPGKDP</sequence>
<evidence type="ECO:0000313" key="2">
    <source>
        <dbReference type="EMBL" id="CAG5152961.1"/>
    </source>
</evidence>
<evidence type="ECO:0000313" key="3">
    <source>
        <dbReference type="Proteomes" id="UP000676310"/>
    </source>
</evidence>
<protein>
    <submittedName>
        <fullName evidence="2">Uncharacterized protein</fullName>
    </submittedName>
</protein>
<evidence type="ECO:0000256" key="1">
    <source>
        <dbReference type="SAM" id="MobiDB-lite"/>
    </source>
</evidence>
<keyword evidence="3" id="KW-1185">Reference proteome</keyword>
<dbReference type="RefSeq" id="XP_043166521.1">
    <property type="nucleotide sequence ID" value="XM_043310586.1"/>
</dbReference>
<name>A0A8J2HYW0_9PLEO</name>
<dbReference type="EMBL" id="CAJRGZ010000016">
    <property type="protein sequence ID" value="CAG5152961.1"/>
    <property type="molecule type" value="Genomic_DNA"/>
</dbReference>
<dbReference type="GeneID" id="67014485"/>
<accession>A0A8J2HYW0</accession>